<sequence length="107" mass="11100">MKERGHGVDRKAFARPDQCVEAGEQRRCIAGGDVEAGEVGGGQAPGGQPFCGGEESCRDEGRGGSLSGCKKGGAYAGLARASLMLAPAWVRSLRVLRQTCAYVPNTC</sequence>
<accession>A0A6S7BZZ7</accession>
<dbReference type="Proteomes" id="UP000494365">
    <property type="component" value="Unassembled WGS sequence"/>
</dbReference>
<organism evidence="1 2">
    <name type="scientific">Paraburkholderia ultramafica</name>
    <dbReference type="NCBI Taxonomy" id="1544867"/>
    <lineage>
        <taxon>Bacteria</taxon>
        <taxon>Pseudomonadati</taxon>
        <taxon>Pseudomonadota</taxon>
        <taxon>Betaproteobacteria</taxon>
        <taxon>Burkholderiales</taxon>
        <taxon>Burkholderiaceae</taxon>
        <taxon>Paraburkholderia</taxon>
    </lineage>
</organism>
<keyword evidence="2" id="KW-1185">Reference proteome</keyword>
<name>A0A6S7BZZ7_9BURK</name>
<gene>
    <name evidence="1" type="ORF">LMG28614_00543</name>
</gene>
<evidence type="ECO:0000313" key="1">
    <source>
        <dbReference type="EMBL" id="CAB3778111.1"/>
    </source>
</evidence>
<reference evidence="1 2" key="1">
    <citation type="submission" date="2020-04" db="EMBL/GenBank/DDBJ databases">
        <authorList>
            <person name="De Canck E."/>
        </authorList>
    </citation>
    <scope>NUCLEOTIDE SEQUENCE [LARGE SCALE GENOMIC DNA]</scope>
    <source>
        <strain evidence="1 2">LMG 28614</strain>
    </source>
</reference>
<dbReference type="AlphaFoldDB" id="A0A6S7BZZ7"/>
<proteinExistence type="predicted"/>
<dbReference type="EMBL" id="CADIKK010000002">
    <property type="protein sequence ID" value="CAB3778111.1"/>
    <property type="molecule type" value="Genomic_DNA"/>
</dbReference>
<evidence type="ECO:0000313" key="2">
    <source>
        <dbReference type="Proteomes" id="UP000494365"/>
    </source>
</evidence>
<protein>
    <submittedName>
        <fullName evidence="1">Uncharacterized protein</fullName>
    </submittedName>
</protein>